<dbReference type="GO" id="GO:2000694">
    <property type="term" value="P:regulation of phragmoplast microtubule organization"/>
    <property type="evidence" value="ECO:0007669"/>
    <property type="project" value="TreeGrafter"/>
</dbReference>
<evidence type="ECO:0000313" key="5">
    <source>
        <dbReference type="EMBL" id="KAF3948435.1"/>
    </source>
</evidence>
<evidence type="ECO:0000256" key="1">
    <source>
        <dbReference type="SAM" id="Coils"/>
    </source>
</evidence>
<evidence type="ECO:0000259" key="4">
    <source>
        <dbReference type="Pfam" id="PF04921"/>
    </source>
</evidence>
<evidence type="ECO:0000313" key="6">
    <source>
        <dbReference type="Proteomes" id="UP000737018"/>
    </source>
</evidence>
<dbReference type="PANTHER" id="PTHR45096">
    <property type="entry name" value="PROTEIN NEDD1"/>
    <property type="match status" value="1"/>
</dbReference>
<dbReference type="GO" id="GO:0010968">
    <property type="term" value="P:regulation of microtubule nucleation"/>
    <property type="evidence" value="ECO:0007669"/>
    <property type="project" value="InterPro"/>
</dbReference>
<dbReference type="OrthoDB" id="1602884at2759"/>
<evidence type="ECO:0008006" key="7">
    <source>
        <dbReference type="Google" id="ProtNLM"/>
    </source>
</evidence>
<dbReference type="GO" id="GO:0032467">
    <property type="term" value="P:positive regulation of cytokinesis"/>
    <property type="evidence" value="ECO:0007669"/>
    <property type="project" value="TreeGrafter"/>
</dbReference>
<reference evidence="5" key="1">
    <citation type="submission" date="2020-03" db="EMBL/GenBank/DDBJ databases">
        <title>Castanea mollissima Vanexum genome sequencing.</title>
        <authorList>
            <person name="Staton M."/>
        </authorList>
    </citation>
    <scope>NUCLEOTIDE SEQUENCE</scope>
    <source>
        <tissue evidence="5">Leaf</tissue>
    </source>
</reference>
<keyword evidence="6" id="KW-1185">Reference proteome</keyword>
<feature type="domain" description="Transposase MuDR plant" evidence="3">
    <location>
        <begin position="286"/>
        <end position="342"/>
    </location>
</feature>
<dbReference type="InterPro" id="IPR004332">
    <property type="entry name" value="Transposase_MuDR"/>
</dbReference>
<dbReference type="InterPro" id="IPR048337">
    <property type="entry name" value="FAM50A/XAP5_C"/>
</dbReference>
<dbReference type="GO" id="GO:0060236">
    <property type="term" value="P:regulation of mitotic spindle organization"/>
    <property type="evidence" value="ECO:0007669"/>
    <property type="project" value="TreeGrafter"/>
</dbReference>
<feature type="region of interest" description="Disordered" evidence="2">
    <location>
        <begin position="187"/>
        <end position="209"/>
    </location>
</feature>
<dbReference type="GO" id="GO:0140496">
    <property type="term" value="F:gamma-tubulin complex binding"/>
    <property type="evidence" value="ECO:0007669"/>
    <property type="project" value="InterPro"/>
</dbReference>
<dbReference type="Pfam" id="PF04921">
    <property type="entry name" value="XAP5"/>
    <property type="match status" value="1"/>
</dbReference>
<dbReference type="PANTHER" id="PTHR45096:SF1">
    <property type="entry name" value="PROTEIN NEDD1"/>
    <property type="match status" value="1"/>
</dbReference>
<dbReference type="GO" id="GO:0005828">
    <property type="term" value="C:kinetochore microtubule"/>
    <property type="evidence" value="ECO:0007669"/>
    <property type="project" value="TreeGrafter"/>
</dbReference>
<accession>A0A8J4Q954</accession>
<protein>
    <recommendedName>
        <fullName evidence="7">Transposase MuDR plant domain-containing protein</fullName>
    </recommendedName>
</protein>
<dbReference type="AlphaFoldDB" id="A0A8J4Q954"/>
<sequence length="544" mass="63132">MDFHFFYVYYDGEMYYHDLHGLSYQGSNQKQNCVRVKRGIGLMKLQRRILKVMRLDHSRHKISIVYRAPQRVLDTHVFYNSLQLSSGTQVKMMWEIVEQMVVKGFFASDLYVTVEPTIVEAGEGSQHTVLDGTVDEHIDSIPLQSYQGCAENTGDEYGTEPWQTFPHASHIEEEQGPQEVHAGEHLSHDELHGGTSEPENDDGLGDDATDIDVTRDEFEERLETMGEHDDVDHIEDVVVEENRDTCPGPDPTPEWFTKNTWDNMFDPSPVMQAEVSSWTPGQQPMKGMVFATKFAVRHALTWYALRENFRFKTEHSDSERLMVSCEDDSCPWSVRAICCKGDNVWKIAKCKGPHTCDKIQNAHDGRMIDSVFLAYVLERYIREDPAYKIKNLRHVALADLKHEVSHYKLFHFDVHEDVRTIADATIEKDESHAGKVVERHWYEKNKHIFPASRWEPQKAQQPDAQQGSSFTLQLFQRTPDETLDSFQKSIHEDMRNLHIEILRQFHMQEMEMSSVMSSILENQAELMKEVKSLRKENQQLRQLL</sequence>
<evidence type="ECO:0000256" key="2">
    <source>
        <dbReference type="SAM" id="MobiDB-lite"/>
    </source>
</evidence>
<comment type="caution">
    <text evidence="5">The sequence shown here is derived from an EMBL/GenBank/DDBJ whole genome shotgun (WGS) entry which is preliminary data.</text>
</comment>
<evidence type="ECO:0000259" key="3">
    <source>
        <dbReference type="Pfam" id="PF03108"/>
    </source>
</evidence>
<feature type="coiled-coil region" evidence="1">
    <location>
        <begin position="516"/>
        <end position="543"/>
    </location>
</feature>
<proteinExistence type="predicted"/>
<dbReference type="Pfam" id="PF03108">
    <property type="entry name" value="DBD_Tnp_Mut"/>
    <property type="match status" value="1"/>
</dbReference>
<organism evidence="5 6">
    <name type="scientific">Castanea mollissima</name>
    <name type="common">Chinese chestnut</name>
    <dbReference type="NCBI Taxonomy" id="60419"/>
    <lineage>
        <taxon>Eukaryota</taxon>
        <taxon>Viridiplantae</taxon>
        <taxon>Streptophyta</taxon>
        <taxon>Embryophyta</taxon>
        <taxon>Tracheophyta</taxon>
        <taxon>Spermatophyta</taxon>
        <taxon>Magnoliopsida</taxon>
        <taxon>eudicotyledons</taxon>
        <taxon>Gunneridae</taxon>
        <taxon>Pentapetalae</taxon>
        <taxon>rosids</taxon>
        <taxon>fabids</taxon>
        <taxon>Fagales</taxon>
        <taxon>Fagaceae</taxon>
        <taxon>Castanea</taxon>
    </lineage>
</organism>
<feature type="domain" description="FAM50A/XAP5 C-terminal" evidence="4">
    <location>
        <begin position="407"/>
        <end position="461"/>
    </location>
</feature>
<dbReference type="Proteomes" id="UP000737018">
    <property type="component" value="Unassembled WGS sequence"/>
</dbReference>
<dbReference type="InterPro" id="IPR044621">
    <property type="entry name" value="NEDD1"/>
</dbReference>
<dbReference type="EMBL" id="JRKL02006843">
    <property type="protein sequence ID" value="KAF3948435.1"/>
    <property type="molecule type" value="Genomic_DNA"/>
</dbReference>
<name>A0A8J4Q954_9ROSI</name>
<keyword evidence="1" id="KW-0175">Coiled coil</keyword>
<gene>
    <name evidence="5" type="ORF">CMV_025564</name>
</gene>
<feature type="compositionally biased region" description="Acidic residues" evidence="2">
    <location>
        <begin position="198"/>
        <end position="209"/>
    </location>
</feature>
<dbReference type="GO" id="GO:0000919">
    <property type="term" value="P:cell plate assembly"/>
    <property type="evidence" value="ECO:0007669"/>
    <property type="project" value="TreeGrafter"/>
</dbReference>